<gene>
    <name evidence="3" type="ORF">PCL_07307</name>
    <name evidence="2" type="ORF">Purlil1_11655</name>
</gene>
<evidence type="ECO:0000313" key="2">
    <source>
        <dbReference type="EMBL" id="KAK4081394.1"/>
    </source>
</evidence>
<organism evidence="3 4">
    <name type="scientific">Purpureocillium lilacinum</name>
    <name type="common">Paecilomyces lilacinus</name>
    <dbReference type="NCBI Taxonomy" id="33203"/>
    <lineage>
        <taxon>Eukaryota</taxon>
        <taxon>Fungi</taxon>
        <taxon>Dikarya</taxon>
        <taxon>Ascomycota</taxon>
        <taxon>Pezizomycotina</taxon>
        <taxon>Sordariomycetes</taxon>
        <taxon>Hypocreomycetidae</taxon>
        <taxon>Hypocreales</taxon>
        <taxon>Ophiocordycipitaceae</taxon>
        <taxon>Purpureocillium</taxon>
    </lineage>
</organism>
<reference evidence="3" key="1">
    <citation type="submission" date="2015-05" db="EMBL/GenBank/DDBJ databases">
        <authorList>
            <person name="Wang D.B."/>
            <person name="Wang M."/>
        </authorList>
    </citation>
    <scope>NUCLEOTIDE SEQUENCE</scope>
    <source>
        <strain evidence="3">36-1</strain>
    </source>
</reference>
<evidence type="ECO:0000313" key="5">
    <source>
        <dbReference type="Proteomes" id="UP001287286"/>
    </source>
</evidence>
<dbReference type="AlphaFoldDB" id="A0A2U3DSM8"/>
<reference evidence="3 4" key="2">
    <citation type="journal article" date="2016" name="Front. Microbiol.">
        <title>Genome and transcriptome sequences reveal the specific parasitism of the nematophagous Purpureocillium lilacinum 36-1.</title>
        <authorList>
            <person name="Xie J."/>
            <person name="Li S."/>
            <person name="Mo C."/>
            <person name="Xiao X."/>
            <person name="Peng D."/>
            <person name="Wang G."/>
            <person name="Xiao Y."/>
        </authorList>
    </citation>
    <scope>NUCLEOTIDE SEQUENCE [LARGE SCALE GENOMIC DNA]</scope>
    <source>
        <strain evidence="3 4">36-1</strain>
    </source>
</reference>
<comment type="caution">
    <text evidence="3">The sequence shown here is derived from an EMBL/GenBank/DDBJ whole genome shotgun (WGS) entry which is preliminary data.</text>
</comment>
<name>A0A2U3DSM8_PURLI</name>
<accession>A0A2U3DSM8</accession>
<dbReference type="EMBL" id="LCWV01000036">
    <property type="protein sequence ID" value="PWI65257.1"/>
    <property type="molecule type" value="Genomic_DNA"/>
</dbReference>
<protein>
    <submittedName>
        <fullName evidence="3">Uncharacterized protein</fullName>
    </submittedName>
</protein>
<keyword evidence="5" id="KW-1185">Reference proteome</keyword>
<proteinExistence type="predicted"/>
<evidence type="ECO:0000256" key="1">
    <source>
        <dbReference type="SAM" id="MobiDB-lite"/>
    </source>
</evidence>
<dbReference type="EMBL" id="JAWRVI010000074">
    <property type="protein sequence ID" value="KAK4081394.1"/>
    <property type="molecule type" value="Genomic_DNA"/>
</dbReference>
<feature type="region of interest" description="Disordered" evidence="1">
    <location>
        <begin position="272"/>
        <end position="294"/>
    </location>
</feature>
<evidence type="ECO:0000313" key="4">
    <source>
        <dbReference type="Proteomes" id="UP000245956"/>
    </source>
</evidence>
<reference evidence="2 5" key="4">
    <citation type="journal article" date="2024" name="Microbiol. Resour. Announc.">
        <title>Genome annotations for the ascomycete fungi Trichoderma harzianum, Trichoderma aggressivum, and Purpureocillium lilacinum.</title>
        <authorList>
            <person name="Beijen E.P.W."/>
            <person name="Ohm R.A."/>
        </authorList>
    </citation>
    <scope>NUCLEOTIDE SEQUENCE [LARGE SCALE GENOMIC DNA]</scope>
    <source>
        <strain evidence="2 5">CBS 150709</strain>
    </source>
</reference>
<reference evidence="2" key="3">
    <citation type="submission" date="2023-11" db="EMBL/GenBank/DDBJ databases">
        <authorList>
            <person name="Beijen E."/>
            <person name="Ohm R.A."/>
        </authorList>
    </citation>
    <scope>NUCLEOTIDE SEQUENCE</scope>
    <source>
        <strain evidence="2">CBS 150709</strain>
    </source>
</reference>
<evidence type="ECO:0000313" key="3">
    <source>
        <dbReference type="EMBL" id="PWI65257.1"/>
    </source>
</evidence>
<dbReference type="Proteomes" id="UP001287286">
    <property type="component" value="Unassembled WGS sequence"/>
</dbReference>
<sequence length="862" mass="97372">MSFGYSIGDFITLGDKAWTIYKKCKEAPEQYAQLSHYVEVLRIVIDDVHKFLEDGEPPDSERKLASLVSSAQGCETTLAEVEEFLEKHSKVGSKNKRVIDTARFIIKDVQGLRSRLEMNAQLLQLCLVSFQSLSIAVVRENLHHITDEYRSGTREPTVLSSVLLDNDMTRVDDEDLYEQIIVDLEGKGTHPDCITLHNEYIRGWIRDITLQNIQGEEADGATAITASDPTELAVVPETRIRSWVASTEIDSESKVSTLENIEVEVPLDCSSMPGSIAGLPSDDSGPSPPDQPNPEYVKRVLGSLLDTDRFLLCNSPDALPRIQRVYERLDYTQRGCLTRSEILKASQDALEYVGITGIALDKLRLHAVISTFDEYRVGKYDEQAFTSFVRHLQQLCVKARREQLAEIVTFYGAEARAYLDSERMHQIEGHMQNTKLEKLDLGSPKYIPPFGWSENAPGSTVRFRDNISGKDAEQLPLVHRKSFSTMASDAAWAVERIDIIQAEWLPFVPAGLRQPFLDGFNKVRNAGLKYTIFENDGDPYRLSDLDDFAVSYHIMRKLEPGTLPAALHPIMQDLEMARIYSFEALGDILAFVYHLARSLQTDQVVQRFSILNSSWRATQALSASRLILQRLNGWSDVVEATRKCRQINIAMLHNRALSISQESLRCQLMRFIRASVTVDHPPQNVTMQYQPAAFHWDRDQAHSWKCKEQLKLCNQSRISLSIFLDSAHSLAQAPEKILTFRVADQLQFGAKGERRVKLKFDKNGLMVLVLDIVDDEDLIRSTQAKLKVLSLPVPKIGSVNEIDRSGSDVLSGHANRLQLLRRSSCATKPVDRLYKFRYPRRRPDNLRTALALNSLSPPSAVV</sequence>
<dbReference type="Proteomes" id="UP000245956">
    <property type="component" value="Unassembled WGS sequence"/>
</dbReference>